<dbReference type="InterPro" id="IPR032675">
    <property type="entry name" value="LRR_dom_sf"/>
</dbReference>
<keyword evidence="2" id="KW-1185">Reference proteome</keyword>
<dbReference type="EMBL" id="JADNRY010000039">
    <property type="protein sequence ID" value="KAF9070586.1"/>
    <property type="molecule type" value="Genomic_DNA"/>
</dbReference>
<reference evidence="1" key="1">
    <citation type="submission" date="2020-11" db="EMBL/GenBank/DDBJ databases">
        <authorList>
            <consortium name="DOE Joint Genome Institute"/>
            <person name="Ahrendt S."/>
            <person name="Riley R."/>
            <person name="Andreopoulos W."/>
            <person name="Labutti K."/>
            <person name="Pangilinan J."/>
            <person name="Ruiz-Duenas F.J."/>
            <person name="Barrasa J.M."/>
            <person name="Sanchez-Garcia M."/>
            <person name="Camarero S."/>
            <person name="Miyauchi S."/>
            <person name="Serrano A."/>
            <person name="Linde D."/>
            <person name="Babiker R."/>
            <person name="Drula E."/>
            <person name="Ayuso-Fernandez I."/>
            <person name="Pacheco R."/>
            <person name="Padilla G."/>
            <person name="Ferreira P."/>
            <person name="Barriuso J."/>
            <person name="Kellner H."/>
            <person name="Castanera R."/>
            <person name="Alfaro M."/>
            <person name="Ramirez L."/>
            <person name="Pisabarro A.G."/>
            <person name="Kuo A."/>
            <person name="Tritt A."/>
            <person name="Lipzen A."/>
            <person name="He G."/>
            <person name="Yan M."/>
            <person name="Ng V."/>
            <person name="Cullen D."/>
            <person name="Martin F."/>
            <person name="Rosso M.-N."/>
            <person name="Henrissat B."/>
            <person name="Hibbett D."/>
            <person name="Martinez A.T."/>
            <person name="Grigoriev I.V."/>
        </authorList>
    </citation>
    <scope>NUCLEOTIDE SEQUENCE</scope>
    <source>
        <strain evidence="1">AH 40177</strain>
    </source>
</reference>
<accession>A0A9P5PWC1</accession>
<proteinExistence type="predicted"/>
<dbReference type="SUPFAM" id="SSF52047">
    <property type="entry name" value="RNI-like"/>
    <property type="match status" value="1"/>
</dbReference>
<dbReference type="AlphaFoldDB" id="A0A9P5PWC1"/>
<organism evidence="1 2">
    <name type="scientific">Rhodocollybia butyracea</name>
    <dbReference type="NCBI Taxonomy" id="206335"/>
    <lineage>
        <taxon>Eukaryota</taxon>
        <taxon>Fungi</taxon>
        <taxon>Dikarya</taxon>
        <taxon>Basidiomycota</taxon>
        <taxon>Agaricomycotina</taxon>
        <taxon>Agaricomycetes</taxon>
        <taxon>Agaricomycetidae</taxon>
        <taxon>Agaricales</taxon>
        <taxon>Marasmiineae</taxon>
        <taxon>Omphalotaceae</taxon>
        <taxon>Rhodocollybia</taxon>
    </lineage>
</organism>
<evidence type="ECO:0000313" key="2">
    <source>
        <dbReference type="Proteomes" id="UP000772434"/>
    </source>
</evidence>
<evidence type="ECO:0000313" key="1">
    <source>
        <dbReference type="EMBL" id="KAF9070586.1"/>
    </source>
</evidence>
<comment type="caution">
    <text evidence="1">The sequence shown here is derived from an EMBL/GenBank/DDBJ whole genome shotgun (WGS) entry which is preliminary data.</text>
</comment>
<protein>
    <submittedName>
        <fullName evidence="1">Uncharacterized protein</fullName>
    </submittedName>
</protein>
<dbReference type="Proteomes" id="UP000772434">
    <property type="component" value="Unassembled WGS sequence"/>
</dbReference>
<gene>
    <name evidence="1" type="ORF">BDP27DRAFT_1323529</name>
</gene>
<sequence>MNPIFKTGFEALPFELCRLITEETESSSDLCALTLVSKHCYAAFNYSLYEEITSAALFTLGLTEKARLPLTGPHPASYVKSMVFDLLDDEARTYVLGGGPFQRNGITSKRKKQQQEKKSLDPNTLQKLFTAAVSNIMFYAPRASINSLYYDCKALSLPQVFGNINPAVFSLTDLSLGFHVLNTNSRKTMATIESLLSASLTYLDLNFLEHGEPDLFVLAKILRKTQSNCPNLKKLCFNSPSSWLPPTKKSAQPIQAVFNEHTFILPRLESLCLTGYDESHMILEDCVPFLTRHPHITDFEFAQADGISPPAVASSCTESILSNLVRLKGSANDCVALCGTGTRPVETIVLTTEVRSACTVGSDALVLALQNTKTLKRLFIHDLRFFTGGEWVGLEIHLLRNIASACPALTHFQCALEVEGEHAILMLQLVYAIIAAKLRHLRHFKISICVGDVALTEESGPEWNSKVRDPSHPLYDLYKATIEELDTAVPRHPVLETAQIRLLGRPVEWSTEPWRPFLVAAVYIVRSRADASDAQGGFVEAGVCDRMEFQMDEFREYGSS</sequence>
<name>A0A9P5PWC1_9AGAR</name>
<dbReference type="Gene3D" id="3.80.10.10">
    <property type="entry name" value="Ribonuclease Inhibitor"/>
    <property type="match status" value="1"/>
</dbReference>